<evidence type="ECO:0008006" key="5">
    <source>
        <dbReference type="Google" id="ProtNLM"/>
    </source>
</evidence>
<dbReference type="InterPro" id="IPR019734">
    <property type="entry name" value="TPR_rpt"/>
</dbReference>
<dbReference type="Gene3D" id="1.25.40.10">
    <property type="entry name" value="Tetratricopeptide repeat domain"/>
    <property type="match status" value="1"/>
</dbReference>
<evidence type="ECO:0000256" key="2">
    <source>
        <dbReference type="SAM" id="MobiDB-lite"/>
    </source>
</evidence>
<keyword evidence="4" id="KW-1185">Reference proteome</keyword>
<dbReference type="Proteomes" id="UP000250028">
    <property type="component" value="Unassembled WGS sequence"/>
</dbReference>
<feature type="region of interest" description="Disordered" evidence="2">
    <location>
        <begin position="1"/>
        <end position="83"/>
    </location>
</feature>
<name>A0A2Y9BTL5_9MICO</name>
<keyword evidence="1" id="KW-0802">TPR repeat</keyword>
<reference evidence="4" key="1">
    <citation type="submission" date="2016-10" db="EMBL/GenBank/DDBJ databases">
        <authorList>
            <person name="Varghese N."/>
            <person name="Submissions S."/>
        </authorList>
    </citation>
    <scope>NUCLEOTIDE SEQUENCE [LARGE SCALE GENOMIC DNA]</scope>
    <source>
        <strain evidence="4">DSM 22951</strain>
    </source>
</reference>
<dbReference type="PROSITE" id="PS50005">
    <property type="entry name" value="TPR"/>
    <property type="match status" value="1"/>
</dbReference>
<protein>
    <recommendedName>
        <fullName evidence="5">Tetratricopeptide repeat-containing protein</fullName>
    </recommendedName>
</protein>
<feature type="compositionally biased region" description="Basic and acidic residues" evidence="2">
    <location>
        <begin position="52"/>
        <end position="72"/>
    </location>
</feature>
<feature type="region of interest" description="Disordered" evidence="2">
    <location>
        <begin position="296"/>
        <end position="346"/>
    </location>
</feature>
<evidence type="ECO:0000313" key="4">
    <source>
        <dbReference type="Proteomes" id="UP000250028"/>
    </source>
</evidence>
<evidence type="ECO:0000313" key="3">
    <source>
        <dbReference type="EMBL" id="SSA34202.1"/>
    </source>
</evidence>
<dbReference type="SUPFAM" id="SSF48452">
    <property type="entry name" value="TPR-like"/>
    <property type="match status" value="1"/>
</dbReference>
<evidence type="ECO:0000256" key="1">
    <source>
        <dbReference type="PROSITE-ProRule" id="PRU00339"/>
    </source>
</evidence>
<feature type="compositionally biased region" description="Acidic residues" evidence="2">
    <location>
        <begin position="296"/>
        <end position="326"/>
    </location>
</feature>
<dbReference type="EMBL" id="UESZ01000001">
    <property type="protein sequence ID" value="SSA34202.1"/>
    <property type="molecule type" value="Genomic_DNA"/>
</dbReference>
<sequence>MGTGRRDDARGGTRGRDLNSRGRGSRQEPGRQDRDRQDRPRSGPTNPQRAPRSWDRTSPRNEGRDRGPRAIEPEVPEDITGHELDRDVWTQLRTLSKDNADGVAKHLVASASVLDEDPDLALSHALHAAGRAGRVPAVREALGLVYYRRGEFADALREFRTARRLSGSDHLLPYMVDAERGLGRHERALDLAASPAARKLAEADNIELLIVVSGIRRDLDQPGAAVAVLNVPALQRASTQPWAARLFYAYADALLAAGRQAEAKKWFEKAAAADHEGETDADERLDELEGFVLVDLEAESEDGSDASNEVEDLDVTASPEDSDEAGVGDRAESAAYDALTNPFSND</sequence>
<feature type="compositionally biased region" description="Basic and acidic residues" evidence="2">
    <location>
        <begin position="1"/>
        <end position="41"/>
    </location>
</feature>
<feature type="repeat" description="TPR" evidence="1">
    <location>
        <begin position="136"/>
        <end position="169"/>
    </location>
</feature>
<accession>A0A2Y9BTL5</accession>
<dbReference type="InterPro" id="IPR011990">
    <property type="entry name" value="TPR-like_helical_dom_sf"/>
</dbReference>
<organism evidence="3 4">
    <name type="scientific">Branchiibius hedensis</name>
    <dbReference type="NCBI Taxonomy" id="672460"/>
    <lineage>
        <taxon>Bacteria</taxon>
        <taxon>Bacillati</taxon>
        <taxon>Actinomycetota</taxon>
        <taxon>Actinomycetes</taxon>
        <taxon>Micrococcales</taxon>
        <taxon>Dermacoccaceae</taxon>
        <taxon>Branchiibius</taxon>
    </lineage>
</organism>
<dbReference type="AlphaFoldDB" id="A0A2Y9BTL5"/>
<proteinExistence type="predicted"/>
<gene>
    <name evidence="3" type="ORF">SAMN04489750_1506</name>
</gene>